<dbReference type="EMBL" id="AP023367">
    <property type="protein sequence ID" value="BCJ92500.1"/>
    <property type="molecule type" value="Genomic_DNA"/>
</dbReference>
<feature type="region of interest" description="Disordered" evidence="1">
    <location>
        <begin position="1"/>
        <end position="46"/>
    </location>
</feature>
<keyword evidence="3" id="KW-1185">Reference proteome</keyword>
<gene>
    <name evidence="2" type="ORF">acsn021_00690</name>
</gene>
<protein>
    <submittedName>
        <fullName evidence="2">Uncharacterized protein</fullName>
    </submittedName>
</protein>
<name>A0A6S6QZH6_9FIRM</name>
<evidence type="ECO:0000313" key="3">
    <source>
        <dbReference type="Proteomes" id="UP000515561"/>
    </source>
</evidence>
<dbReference type="Proteomes" id="UP000515561">
    <property type="component" value="Chromosome"/>
</dbReference>
<evidence type="ECO:0000256" key="1">
    <source>
        <dbReference type="SAM" id="MobiDB-lite"/>
    </source>
</evidence>
<dbReference type="KEGG" id="acel:acsn021_00690"/>
<accession>A0A6S6QZH6</accession>
<evidence type="ECO:0000313" key="2">
    <source>
        <dbReference type="EMBL" id="BCJ92500.1"/>
    </source>
</evidence>
<sequence length="198" mass="21695">MGVNGITASNYGSTTTTQTKKKTESDTTISSTANEPAAVYEKSTEETVKKPVYKQDTVTIAQLKADAEKRTKQLRDLVEKMMLQQGQTFDEATMYQLLREGKVTVDDETAAQANADIAEDGYWGVNQTSDRLISFAKALTGGDPDKIDAMADAIKEGFEQAKKAWGGELPEICQKTFDATMEKLEQWRSSSKESAGAK</sequence>
<organism evidence="2 3">
    <name type="scientific">Anaerocolumna cellulosilytica</name>
    <dbReference type="NCBI Taxonomy" id="433286"/>
    <lineage>
        <taxon>Bacteria</taxon>
        <taxon>Bacillati</taxon>
        <taxon>Bacillota</taxon>
        <taxon>Clostridia</taxon>
        <taxon>Lachnospirales</taxon>
        <taxon>Lachnospiraceae</taxon>
        <taxon>Anaerocolumna</taxon>
    </lineage>
</organism>
<reference evidence="2 3" key="1">
    <citation type="journal article" date="2016" name="Int. J. Syst. Evol. Microbiol.">
        <title>Descriptions of Anaerotaenia torta gen. nov., sp. nov. and Anaerocolumna cellulosilytica gen. nov., sp. nov. isolated from a methanogenic reactor of cattle waste.</title>
        <authorList>
            <person name="Uek A."/>
            <person name="Ohtaki Y."/>
            <person name="Kaku N."/>
            <person name="Ueki K."/>
        </authorList>
    </citation>
    <scope>NUCLEOTIDE SEQUENCE [LARGE SCALE GENOMIC DNA]</scope>
    <source>
        <strain evidence="2 3">SN021</strain>
    </source>
</reference>
<proteinExistence type="predicted"/>
<dbReference type="RefSeq" id="WP_184093081.1">
    <property type="nucleotide sequence ID" value="NZ_AP023367.1"/>
</dbReference>
<dbReference type="AlphaFoldDB" id="A0A6S6QZH6"/>
<feature type="compositionally biased region" description="Low complexity" evidence="1">
    <location>
        <begin position="7"/>
        <end position="18"/>
    </location>
</feature>